<feature type="DNA-binding region" description="Homeobox" evidence="9">
    <location>
        <begin position="126"/>
        <end position="185"/>
    </location>
</feature>
<dbReference type="GO" id="GO:0005634">
    <property type="term" value="C:nucleus"/>
    <property type="evidence" value="ECO:0007669"/>
    <property type="project" value="UniProtKB-SubCell"/>
</dbReference>
<dbReference type="Gene3D" id="1.10.10.60">
    <property type="entry name" value="Homeodomain-like"/>
    <property type="match status" value="1"/>
</dbReference>
<dbReference type="InterPro" id="IPR057993">
    <property type="entry name" value="HD-Zip_IV_C"/>
</dbReference>
<dbReference type="PROSITE" id="PS50848">
    <property type="entry name" value="START"/>
    <property type="match status" value="1"/>
</dbReference>
<dbReference type="InterPro" id="IPR001356">
    <property type="entry name" value="HD"/>
</dbReference>
<evidence type="ECO:0000256" key="9">
    <source>
        <dbReference type="PROSITE-ProRule" id="PRU00108"/>
    </source>
</evidence>
<comment type="subcellular location">
    <subcellularLocation>
        <location evidence="1 9 10">Nucleus</location>
    </subcellularLocation>
</comment>
<evidence type="ECO:0000256" key="5">
    <source>
        <dbReference type="ARBA" id="ARBA00023125"/>
    </source>
</evidence>
<evidence type="ECO:0000256" key="12">
    <source>
        <dbReference type="SAM" id="MobiDB-lite"/>
    </source>
</evidence>
<dbReference type="Pfam" id="PF00046">
    <property type="entry name" value="Homeodomain"/>
    <property type="match status" value="1"/>
</dbReference>
<comment type="similarity">
    <text evidence="2">Belongs to the HD-ZIP homeobox family. Class IV subfamily.</text>
</comment>
<dbReference type="FunFam" id="1.10.10.60:FF:000229">
    <property type="entry name" value="Homeobox-leucine zipper protein HDG1"/>
    <property type="match status" value="1"/>
</dbReference>
<feature type="domain" description="START" evidence="14">
    <location>
        <begin position="326"/>
        <end position="562"/>
    </location>
</feature>
<accession>A0A2N9HWB2</accession>
<feature type="compositionally biased region" description="Basic residues" evidence="12">
    <location>
        <begin position="124"/>
        <end position="134"/>
    </location>
</feature>
<dbReference type="GO" id="GO:0003677">
    <property type="term" value="F:DNA binding"/>
    <property type="evidence" value="ECO:0007669"/>
    <property type="project" value="UniProtKB-UniRule"/>
</dbReference>
<dbReference type="Pfam" id="PF25797">
    <property type="entry name" value="PDF2_C"/>
    <property type="match status" value="1"/>
</dbReference>
<feature type="domain" description="Homeobox" evidence="13">
    <location>
        <begin position="124"/>
        <end position="184"/>
    </location>
</feature>
<dbReference type="PANTHER" id="PTHR45654:SF49">
    <property type="entry name" value="HOMEOBOX LEUCINE ZIPPER PROTEIN"/>
    <property type="match status" value="1"/>
</dbReference>
<gene>
    <name evidence="15" type="ORF">FSB_LOCUS43942</name>
</gene>
<dbReference type="PROSITE" id="PS50071">
    <property type="entry name" value="HOMEOBOX_2"/>
    <property type="match status" value="1"/>
</dbReference>
<sequence>MMGFGGLISSASGGGSSGGGVARVVADITPHTSNMNSSSGAFAHLPLLTPPIPSSMHSSSTLSLSTVQPRKMEGHGELGLIGENYDPGLVVRLRDDGYESRSGSDNVEVASGDDQDAGDDQGGPKKKKKYHRHTANQIQELEGFFKECPHPDEKQRLELSRRLGLETKQVKFWFQNRRTQMKTQLERHENIILRQENDKLRAENSLMRDAMSNPVCNNCGGPAIPGQISFEEHQLRIENARLKDELNRICSLANKFLGRPLSSLATPIALPSSNSGLELAVGRNGIGALSSIGTPLPMGLDLGNGVLSTSGMPLIKGPMSLMGNEVPIDRSMFIDLALTAMDELIKMAQADSPLWFKSLDGGKETLNLEEYARTFSPCIGTKPVGFVSEATRGTGMVLINSLALVETLMDEGRWKEMFPCMIARTATIDLISNGMTGTKNGALQVMHAELQVLSPFVPVRQLKFLRFCKQQAEGVWAVVDVSLDISQEGTNVHPFVNCRRLPSGFVVQDMPNGCSRVTWVEHSEYDESIIHELYRPFINIGLGFGAQRWIATLQRQSEFLAILMSSTFPNEDHTAAISLAGKRSMLKLAQRMTDNFCSGVCASTTHKWDSLRLGNVGEDVRVMTRKNLDDPGEPSGIVLSAATSVWMPVTQQRLFDFLRDERLRSQWDILSAGRPIQEMVHIAKGQKQGNCVSLLRGSSTNASESNMLILQETWTDESGSVVVYAPVDVSSINVVMGGGDSAYVALLPSGFAILPDDQTSFGVPPNCSGSIVKAGDNGSDVGGGCLLTVGFQILLNSQPTAKLTVESVETVNNLISCTIQKIKAALKIT</sequence>
<evidence type="ECO:0000256" key="4">
    <source>
        <dbReference type="ARBA" id="ARBA00023054"/>
    </source>
</evidence>
<dbReference type="PANTHER" id="PTHR45654">
    <property type="entry name" value="HOMEOBOX-LEUCINE ZIPPER PROTEIN MERISTEM L1"/>
    <property type="match status" value="1"/>
</dbReference>
<dbReference type="SUPFAM" id="SSF46689">
    <property type="entry name" value="Homeodomain-like"/>
    <property type="match status" value="1"/>
</dbReference>
<protein>
    <recommendedName>
        <fullName evidence="16">Homeobox domain-containing protein</fullName>
    </recommendedName>
</protein>
<keyword evidence="5 9" id="KW-0238">DNA-binding</keyword>
<dbReference type="InterPro" id="IPR009057">
    <property type="entry name" value="Homeodomain-like_sf"/>
</dbReference>
<evidence type="ECO:0000256" key="11">
    <source>
        <dbReference type="SAM" id="Coils"/>
    </source>
</evidence>
<dbReference type="GO" id="GO:0000981">
    <property type="term" value="F:DNA-binding transcription factor activity, RNA polymerase II-specific"/>
    <property type="evidence" value="ECO:0007669"/>
    <property type="project" value="InterPro"/>
</dbReference>
<organism evidence="15">
    <name type="scientific">Fagus sylvatica</name>
    <name type="common">Beechnut</name>
    <dbReference type="NCBI Taxonomy" id="28930"/>
    <lineage>
        <taxon>Eukaryota</taxon>
        <taxon>Viridiplantae</taxon>
        <taxon>Streptophyta</taxon>
        <taxon>Embryophyta</taxon>
        <taxon>Tracheophyta</taxon>
        <taxon>Spermatophyta</taxon>
        <taxon>Magnoliopsida</taxon>
        <taxon>eudicotyledons</taxon>
        <taxon>Gunneridae</taxon>
        <taxon>Pentapetalae</taxon>
        <taxon>rosids</taxon>
        <taxon>fabids</taxon>
        <taxon>Fagales</taxon>
        <taxon>Fagaceae</taxon>
        <taxon>Fagus</taxon>
    </lineage>
</organism>
<dbReference type="Gene3D" id="3.30.530.20">
    <property type="match status" value="1"/>
</dbReference>
<feature type="coiled-coil region" evidence="11">
    <location>
        <begin position="178"/>
        <end position="205"/>
    </location>
</feature>
<dbReference type="PROSITE" id="PS00027">
    <property type="entry name" value="HOMEOBOX_1"/>
    <property type="match status" value="1"/>
</dbReference>
<evidence type="ECO:0000256" key="2">
    <source>
        <dbReference type="ARBA" id="ARBA00006789"/>
    </source>
</evidence>
<reference evidence="15" key="1">
    <citation type="submission" date="2018-02" db="EMBL/GenBank/DDBJ databases">
        <authorList>
            <person name="Cohen D.B."/>
            <person name="Kent A.D."/>
        </authorList>
    </citation>
    <scope>NUCLEOTIDE SEQUENCE</scope>
</reference>
<keyword evidence="7" id="KW-0804">Transcription</keyword>
<dbReference type="GO" id="GO:0008289">
    <property type="term" value="F:lipid binding"/>
    <property type="evidence" value="ECO:0007669"/>
    <property type="project" value="InterPro"/>
</dbReference>
<evidence type="ECO:0000256" key="3">
    <source>
        <dbReference type="ARBA" id="ARBA00023015"/>
    </source>
</evidence>
<evidence type="ECO:0008006" key="16">
    <source>
        <dbReference type="Google" id="ProtNLM"/>
    </source>
</evidence>
<feature type="region of interest" description="Disordered" evidence="12">
    <location>
        <begin position="97"/>
        <end position="134"/>
    </location>
</feature>
<keyword evidence="3" id="KW-0805">Transcription regulation</keyword>
<name>A0A2N9HWB2_FAGSY</name>
<dbReference type="InterPro" id="IPR042160">
    <property type="entry name" value="HD-Zip_IV"/>
</dbReference>
<evidence type="ECO:0000259" key="14">
    <source>
        <dbReference type="PROSITE" id="PS50848"/>
    </source>
</evidence>
<dbReference type="SMART" id="SM00234">
    <property type="entry name" value="START"/>
    <property type="match status" value="1"/>
</dbReference>
<dbReference type="InterPro" id="IPR023393">
    <property type="entry name" value="START-like_dom_sf"/>
</dbReference>
<evidence type="ECO:0000256" key="6">
    <source>
        <dbReference type="ARBA" id="ARBA00023155"/>
    </source>
</evidence>
<evidence type="ECO:0000256" key="1">
    <source>
        <dbReference type="ARBA" id="ARBA00004123"/>
    </source>
</evidence>
<dbReference type="SMART" id="SM00389">
    <property type="entry name" value="HOX"/>
    <property type="match status" value="1"/>
</dbReference>
<dbReference type="InterPro" id="IPR017970">
    <property type="entry name" value="Homeobox_CS"/>
</dbReference>
<dbReference type="SUPFAM" id="SSF55961">
    <property type="entry name" value="Bet v1-like"/>
    <property type="match status" value="2"/>
</dbReference>
<dbReference type="InterPro" id="IPR002913">
    <property type="entry name" value="START_lipid-bd_dom"/>
</dbReference>
<evidence type="ECO:0000256" key="8">
    <source>
        <dbReference type="ARBA" id="ARBA00023242"/>
    </source>
</evidence>
<dbReference type="CDD" id="cd00086">
    <property type="entry name" value="homeodomain"/>
    <property type="match status" value="1"/>
</dbReference>
<evidence type="ECO:0000256" key="7">
    <source>
        <dbReference type="ARBA" id="ARBA00023163"/>
    </source>
</evidence>
<dbReference type="EMBL" id="OIVN01004212">
    <property type="protein sequence ID" value="SPD16060.1"/>
    <property type="molecule type" value="Genomic_DNA"/>
</dbReference>
<keyword evidence="8 9" id="KW-0539">Nucleus</keyword>
<evidence type="ECO:0000256" key="10">
    <source>
        <dbReference type="RuleBase" id="RU000682"/>
    </source>
</evidence>
<dbReference type="Pfam" id="PF01852">
    <property type="entry name" value="START"/>
    <property type="match status" value="1"/>
</dbReference>
<dbReference type="AlphaFoldDB" id="A0A2N9HWB2"/>
<evidence type="ECO:0000259" key="13">
    <source>
        <dbReference type="PROSITE" id="PS50071"/>
    </source>
</evidence>
<proteinExistence type="inferred from homology"/>
<evidence type="ECO:0000313" key="15">
    <source>
        <dbReference type="EMBL" id="SPD16060.1"/>
    </source>
</evidence>
<keyword evidence="6 9" id="KW-0371">Homeobox</keyword>
<keyword evidence="4 11" id="KW-0175">Coiled coil</keyword>
<dbReference type="CDD" id="cd08875">
    <property type="entry name" value="START_ArGLABRA2_like"/>
    <property type="match status" value="1"/>
</dbReference>